<dbReference type="EMBL" id="JAGYWB010000013">
    <property type="protein sequence ID" value="KAI0500977.1"/>
    <property type="molecule type" value="Genomic_DNA"/>
</dbReference>
<organism evidence="1 2">
    <name type="scientific">Dendrobium nobile</name>
    <name type="common">Orchid</name>
    <dbReference type="NCBI Taxonomy" id="94219"/>
    <lineage>
        <taxon>Eukaryota</taxon>
        <taxon>Viridiplantae</taxon>
        <taxon>Streptophyta</taxon>
        <taxon>Embryophyta</taxon>
        <taxon>Tracheophyta</taxon>
        <taxon>Spermatophyta</taxon>
        <taxon>Magnoliopsida</taxon>
        <taxon>Liliopsida</taxon>
        <taxon>Asparagales</taxon>
        <taxon>Orchidaceae</taxon>
        <taxon>Epidendroideae</taxon>
        <taxon>Malaxideae</taxon>
        <taxon>Dendrobiinae</taxon>
        <taxon>Dendrobium</taxon>
    </lineage>
</organism>
<evidence type="ECO:0000313" key="2">
    <source>
        <dbReference type="Proteomes" id="UP000829196"/>
    </source>
</evidence>
<gene>
    <name evidence="1" type="ORF">KFK09_019195</name>
</gene>
<dbReference type="Proteomes" id="UP000829196">
    <property type="component" value="Unassembled WGS sequence"/>
</dbReference>
<name>A0A8T3AXX2_DENNO</name>
<comment type="caution">
    <text evidence="1">The sequence shown here is derived from an EMBL/GenBank/DDBJ whole genome shotgun (WGS) entry which is preliminary data.</text>
</comment>
<evidence type="ECO:0000313" key="1">
    <source>
        <dbReference type="EMBL" id="KAI0500977.1"/>
    </source>
</evidence>
<reference evidence="1" key="1">
    <citation type="journal article" date="2022" name="Front. Genet.">
        <title>Chromosome-Scale Assembly of the Dendrobium nobile Genome Provides Insights Into the Molecular Mechanism of the Biosynthesis of the Medicinal Active Ingredient of Dendrobium.</title>
        <authorList>
            <person name="Xu Q."/>
            <person name="Niu S.-C."/>
            <person name="Li K.-L."/>
            <person name="Zheng P.-J."/>
            <person name="Zhang X.-J."/>
            <person name="Jia Y."/>
            <person name="Liu Y."/>
            <person name="Niu Y.-X."/>
            <person name="Yu L.-H."/>
            <person name="Chen D.-F."/>
            <person name="Zhang G.-Q."/>
        </authorList>
    </citation>
    <scope>NUCLEOTIDE SEQUENCE</scope>
    <source>
        <tissue evidence="1">Leaf</tissue>
    </source>
</reference>
<proteinExistence type="predicted"/>
<protein>
    <submittedName>
        <fullName evidence="1">Uncharacterized protein</fullName>
    </submittedName>
</protein>
<keyword evidence="2" id="KW-1185">Reference proteome</keyword>
<accession>A0A8T3AXX2</accession>
<sequence>MIKPARCGATMKGLLNSSPQDIGNGNKGRWWDNRESGLIILWVCLPLGAQGKADNEGTTVKKEKKIFFKVAASFKDKSRNTRLKRLSTQHADVLLPVSSDST</sequence>
<dbReference type="AlphaFoldDB" id="A0A8T3AXX2"/>